<evidence type="ECO:0000313" key="7">
    <source>
        <dbReference type="Proteomes" id="UP001345013"/>
    </source>
</evidence>
<dbReference type="Proteomes" id="UP001345013">
    <property type="component" value="Unassembled WGS sequence"/>
</dbReference>
<dbReference type="Gene3D" id="3.90.25.10">
    <property type="entry name" value="UDP-galactose 4-epimerase, domain 1"/>
    <property type="match status" value="1"/>
</dbReference>
<dbReference type="SUPFAM" id="SSF51735">
    <property type="entry name" value="NAD(P)-binding Rossmann-fold domains"/>
    <property type="match status" value="1"/>
</dbReference>
<evidence type="ECO:0000256" key="1">
    <source>
        <dbReference type="ARBA" id="ARBA00005725"/>
    </source>
</evidence>
<dbReference type="PANTHER" id="PTHR47706">
    <property type="entry name" value="NMRA-LIKE FAMILY PROTEIN"/>
    <property type="match status" value="1"/>
</dbReference>
<dbReference type="InterPro" id="IPR016040">
    <property type="entry name" value="NAD(P)-bd_dom"/>
</dbReference>
<dbReference type="PANTHER" id="PTHR47706:SF9">
    <property type="entry name" value="NMRA-LIKE DOMAIN-CONTAINING PROTEIN-RELATED"/>
    <property type="match status" value="1"/>
</dbReference>
<reference evidence="6 7" key="1">
    <citation type="submission" date="2023-08" db="EMBL/GenBank/DDBJ databases">
        <title>Black Yeasts Isolated from many extreme environments.</title>
        <authorList>
            <person name="Coleine C."/>
            <person name="Stajich J.E."/>
            <person name="Selbmann L."/>
        </authorList>
    </citation>
    <scope>NUCLEOTIDE SEQUENCE [LARGE SCALE GENOMIC DNA]</scope>
    <source>
        <strain evidence="6 7">CCFEE 5885</strain>
    </source>
</reference>
<keyword evidence="3" id="KW-0560">Oxidoreductase</keyword>
<evidence type="ECO:0000256" key="4">
    <source>
        <dbReference type="SAM" id="MobiDB-lite"/>
    </source>
</evidence>
<dbReference type="EMBL" id="JAVRRG010000084">
    <property type="protein sequence ID" value="KAK5087689.1"/>
    <property type="molecule type" value="Genomic_DNA"/>
</dbReference>
<evidence type="ECO:0000256" key="2">
    <source>
        <dbReference type="ARBA" id="ARBA00022857"/>
    </source>
</evidence>
<comment type="caution">
    <text evidence="6">The sequence shown here is derived from an EMBL/GenBank/DDBJ whole genome shotgun (WGS) entry which is preliminary data.</text>
</comment>
<sequence length="339" mass="36211">MVEVLSKVVLVGASGTIGTHVLNALLADPADDFRVTVLTRPESTSTFPSHSSIAVARVAHDDLAALTNTLHGHDAIVHVGGIPSIASQPVMIQAAVAAGVSRFILNEFASSPITQTGLAETARFRKPRLDVLAVAKAAAAECPTFSWTGLAVGNIIDLSLLKFPQFGIDVRERTVTFTDEGTERVTAATLPDIGVAVRGILRAPAQTRNRYCHVRSVEMDQVGIVRALEEQQGCRYVVSMERSEVLYERGRAGFARGERSGFRDLVVVQLFGRVDGKGSSVVVGREESDNELLGVREKEVGEIVRGVLDTLALEEEKDGNAGGRGGEKDVLEQATRSTG</sequence>
<keyword evidence="2" id="KW-0521">NADP</keyword>
<dbReference type="InterPro" id="IPR036291">
    <property type="entry name" value="NAD(P)-bd_dom_sf"/>
</dbReference>
<accession>A0ABR0K5X9</accession>
<dbReference type="Gene3D" id="3.40.50.720">
    <property type="entry name" value="NAD(P)-binding Rossmann-like Domain"/>
    <property type="match status" value="1"/>
</dbReference>
<dbReference type="InterPro" id="IPR051609">
    <property type="entry name" value="NmrA/Isoflavone_reductase-like"/>
</dbReference>
<organism evidence="6 7">
    <name type="scientific">Lithohypha guttulata</name>
    <dbReference type="NCBI Taxonomy" id="1690604"/>
    <lineage>
        <taxon>Eukaryota</taxon>
        <taxon>Fungi</taxon>
        <taxon>Dikarya</taxon>
        <taxon>Ascomycota</taxon>
        <taxon>Pezizomycotina</taxon>
        <taxon>Eurotiomycetes</taxon>
        <taxon>Chaetothyriomycetidae</taxon>
        <taxon>Chaetothyriales</taxon>
        <taxon>Trichomeriaceae</taxon>
        <taxon>Lithohypha</taxon>
    </lineage>
</organism>
<protein>
    <recommendedName>
        <fullName evidence="5">NAD(P)-binding domain-containing protein</fullName>
    </recommendedName>
</protein>
<dbReference type="Pfam" id="PF13460">
    <property type="entry name" value="NAD_binding_10"/>
    <property type="match status" value="1"/>
</dbReference>
<evidence type="ECO:0000259" key="5">
    <source>
        <dbReference type="Pfam" id="PF13460"/>
    </source>
</evidence>
<feature type="region of interest" description="Disordered" evidence="4">
    <location>
        <begin position="315"/>
        <end position="339"/>
    </location>
</feature>
<feature type="domain" description="NAD(P)-binding" evidence="5">
    <location>
        <begin position="12"/>
        <end position="110"/>
    </location>
</feature>
<evidence type="ECO:0000256" key="3">
    <source>
        <dbReference type="ARBA" id="ARBA00023002"/>
    </source>
</evidence>
<gene>
    <name evidence="6" type="ORF">LTR24_006478</name>
</gene>
<keyword evidence="7" id="KW-1185">Reference proteome</keyword>
<comment type="similarity">
    <text evidence="1">Belongs to the NmrA-type oxidoreductase family. Isoflavone reductase subfamily.</text>
</comment>
<name>A0ABR0K5X9_9EURO</name>
<evidence type="ECO:0000313" key="6">
    <source>
        <dbReference type="EMBL" id="KAK5087689.1"/>
    </source>
</evidence>
<proteinExistence type="inferred from homology"/>